<dbReference type="PROSITE" id="PS50883">
    <property type="entry name" value="EAL"/>
    <property type="match status" value="1"/>
</dbReference>
<evidence type="ECO:0000259" key="2">
    <source>
        <dbReference type="PROSITE" id="PS50883"/>
    </source>
</evidence>
<evidence type="ECO:0000256" key="1">
    <source>
        <dbReference type="SAM" id="Phobius"/>
    </source>
</evidence>
<feature type="domain" description="GGDEF" evidence="3">
    <location>
        <begin position="364"/>
        <end position="497"/>
    </location>
</feature>
<dbReference type="Pfam" id="PF00563">
    <property type="entry name" value="EAL"/>
    <property type="match status" value="1"/>
</dbReference>
<proteinExistence type="predicted"/>
<protein>
    <submittedName>
        <fullName evidence="4">EAL domain-containing protein</fullName>
    </submittedName>
</protein>
<accession>A0ABV7KRV7</accession>
<name>A0ABV7KRV7_PLAOK</name>
<feature type="transmembrane region" description="Helical" evidence="1">
    <location>
        <begin position="6"/>
        <end position="26"/>
    </location>
</feature>
<dbReference type="InterPro" id="IPR043128">
    <property type="entry name" value="Rev_trsase/Diguanyl_cyclase"/>
</dbReference>
<dbReference type="NCBIfam" id="TIGR00254">
    <property type="entry name" value="GGDEF"/>
    <property type="match status" value="1"/>
</dbReference>
<dbReference type="Pfam" id="PF05228">
    <property type="entry name" value="CHASE4"/>
    <property type="match status" value="1"/>
</dbReference>
<dbReference type="SUPFAM" id="SSF55073">
    <property type="entry name" value="Nucleotide cyclase"/>
    <property type="match status" value="1"/>
</dbReference>
<dbReference type="SMART" id="SM00052">
    <property type="entry name" value="EAL"/>
    <property type="match status" value="1"/>
</dbReference>
<dbReference type="RefSeq" id="WP_165850143.1">
    <property type="nucleotide sequence ID" value="NZ_JBHRUJ010000017.1"/>
</dbReference>
<dbReference type="Gene3D" id="3.20.20.450">
    <property type="entry name" value="EAL domain"/>
    <property type="match status" value="1"/>
</dbReference>
<dbReference type="SUPFAM" id="SSF141868">
    <property type="entry name" value="EAL domain-like"/>
    <property type="match status" value="1"/>
</dbReference>
<feature type="transmembrane region" description="Helical" evidence="1">
    <location>
        <begin position="255"/>
        <end position="274"/>
    </location>
</feature>
<evidence type="ECO:0000313" key="5">
    <source>
        <dbReference type="Proteomes" id="UP001595625"/>
    </source>
</evidence>
<feature type="domain" description="EAL" evidence="2">
    <location>
        <begin position="507"/>
        <end position="762"/>
    </location>
</feature>
<dbReference type="InterPro" id="IPR000160">
    <property type="entry name" value="GGDEF_dom"/>
</dbReference>
<dbReference type="InterPro" id="IPR029787">
    <property type="entry name" value="Nucleotide_cyclase"/>
</dbReference>
<dbReference type="PANTHER" id="PTHR44757">
    <property type="entry name" value="DIGUANYLATE CYCLASE DGCP"/>
    <property type="match status" value="1"/>
</dbReference>
<organism evidence="4 5">
    <name type="scientific">Planomicrobium okeanokoites</name>
    <name type="common">Planococcus okeanokoites</name>
    <name type="synonym">Flavobacterium okeanokoites</name>
    <dbReference type="NCBI Taxonomy" id="244"/>
    <lineage>
        <taxon>Bacteria</taxon>
        <taxon>Bacillati</taxon>
        <taxon>Bacillota</taxon>
        <taxon>Bacilli</taxon>
        <taxon>Bacillales</taxon>
        <taxon>Caryophanaceae</taxon>
        <taxon>Planomicrobium</taxon>
    </lineage>
</organism>
<comment type="caution">
    <text evidence="4">The sequence shown here is derived from an EMBL/GenBank/DDBJ whole genome shotgun (WGS) entry which is preliminary data.</text>
</comment>
<dbReference type="CDD" id="cd01949">
    <property type="entry name" value="GGDEF"/>
    <property type="match status" value="1"/>
</dbReference>
<keyword evidence="1" id="KW-0812">Transmembrane</keyword>
<dbReference type="InterPro" id="IPR007892">
    <property type="entry name" value="CHASE4"/>
</dbReference>
<dbReference type="Pfam" id="PF00990">
    <property type="entry name" value="GGDEF"/>
    <property type="match status" value="1"/>
</dbReference>
<evidence type="ECO:0000259" key="3">
    <source>
        <dbReference type="PROSITE" id="PS50887"/>
    </source>
</evidence>
<dbReference type="Gene3D" id="3.30.70.270">
    <property type="match status" value="1"/>
</dbReference>
<dbReference type="PANTHER" id="PTHR44757:SF2">
    <property type="entry name" value="BIOFILM ARCHITECTURE MAINTENANCE PROTEIN MBAA"/>
    <property type="match status" value="1"/>
</dbReference>
<gene>
    <name evidence="4" type="ORF">ACFOEJ_13890</name>
</gene>
<keyword evidence="5" id="KW-1185">Reference proteome</keyword>
<dbReference type="Gene3D" id="6.10.340.10">
    <property type="match status" value="1"/>
</dbReference>
<dbReference type="InterPro" id="IPR052155">
    <property type="entry name" value="Biofilm_reg_signaling"/>
</dbReference>
<evidence type="ECO:0000313" key="4">
    <source>
        <dbReference type="EMBL" id="MFC3212174.1"/>
    </source>
</evidence>
<dbReference type="SMART" id="SM00267">
    <property type="entry name" value="GGDEF"/>
    <property type="match status" value="1"/>
</dbReference>
<dbReference type="InterPro" id="IPR035919">
    <property type="entry name" value="EAL_sf"/>
</dbReference>
<dbReference type="InterPro" id="IPR001633">
    <property type="entry name" value="EAL_dom"/>
</dbReference>
<reference evidence="5" key="1">
    <citation type="journal article" date="2019" name="Int. J. Syst. Evol. Microbiol.">
        <title>The Global Catalogue of Microorganisms (GCM) 10K type strain sequencing project: providing services to taxonomists for standard genome sequencing and annotation.</title>
        <authorList>
            <consortium name="The Broad Institute Genomics Platform"/>
            <consortium name="The Broad Institute Genome Sequencing Center for Infectious Disease"/>
            <person name="Wu L."/>
            <person name="Ma J."/>
        </authorList>
    </citation>
    <scope>NUCLEOTIDE SEQUENCE [LARGE SCALE GENOMIC DNA]</scope>
    <source>
        <strain evidence="5">CCM 320</strain>
    </source>
</reference>
<keyword evidence="1" id="KW-0472">Membrane</keyword>
<keyword evidence="1" id="KW-1133">Transmembrane helix</keyword>
<sequence length="767" mass="88362">MNIKLKTMGLIGATMIICISLVFLFVRPVLLENANEMDQESLEKDRVRAVNHLDSTASDLQSLNRDWAIWDDTYNFADTLDPVYIQSNIFFETFENNDINLMVFLNEETEIYFSAGYDLQTSEEWEDNSFAFMNSMLLEELEHSEAGTIIYDTRLGLLLLTSEKILPSNEEGPFKGYLVMGKILDYQFFKKMNNQLVINTEVLANPWEIREAVTNAEQKNRELVSKVVYLGDDIAIGVEKDRKYYNEKLRSINDLFIYMTLAMLIITFITYSLMNSLVLSRISFLANQLKGINVSNPETFQVKKLKNADDEITALEDAFQEMVESLGGAHREISQMAYFDYLTDLPNRLNLSKYFKDEIEDGTSVYAILFFDLDGFKRINDLFGHNIGDEVLKQVGRRLKNWTSDDKAVLFRIGGDEFIMITPFDDKNRLTQMIEQLLCEIRKEISIKNIRTSLSTSIGISVYPSDGNRLSDLLQYADTAMYEAKKTGKNGFCFYEELQNKELHNYYLNLKEDLLHALNREEFFLEYQPVMNPEAEKISGVEALIRWRHPEFGIIPPLHFIPLAEESGLIRNIGAWVIRQAVKDISSWNDKFTESISVAVNVSNYQLNFKEELISTIDSVLGEYDFKANLLHVEITESDMVVQEEEMINFIQELKAKNIVVSLDDFGVGASSLFKLIQLDVDRVKIDRSFLQKVPAGANDTILLKRIYQTLGDLGIEVVTEGIETEEQLRFVQRESHSYLQGYYFSKPLTLGKLKDWKNSQLKETHN</sequence>
<dbReference type="PROSITE" id="PS50887">
    <property type="entry name" value="GGDEF"/>
    <property type="match status" value="1"/>
</dbReference>
<dbReference type="EMBL" id="JBHRUJ010000017">
    <property type="protein sequence ID" value="MFC3212174.1"/>
    <property type="molecule type" value="Genomic_DNA"/>
</dbReference>
<dbReference type="Proteomes" id="UP001595625">
    <property type="component" value="Unassembled WGS sequence"/>
</dbReference>
<dbReference type="CDD" id="cd01948">
    <property type="entry name" value="EAL"/>
    <property type="match status" value="1"/>
</dbReference>